<dbReference type="PANTHER" id="PTHR33121:SF70">
    <property type="entry name" value="SIGNALING PROTEIN YKOW"/>
    <property type="match status" value="1"/>
</dbReference>
<evidence type="ECO:0000313" key="3">
    <source>
        <dbReference type="EMBL" id="ABS03507.1"/>
    </source>
</evidence>
<dbReference type="Pfam" id="PF00990">
    <property type="entry name" value="GGDEF"/>
    <property type="match status" value="1"/>
</dbReference>
<dbReference type="SMART" id="SM00052">
    <property type="entry name" value="EAL"/>
    <property type="match status" value="1"/>
</dbReference>
<evidence type="ECO:0000259" key="1">
    <source>
        <dbReference type="PROSITE" id="PS50883"/>
    </source>
</evidence>
<dbReference type="SUPFAM" id="SSF141868">
    <property type="entry name" value="EAL domain-like"/>
    <property type="match status" value="1"/>
</dbReference>
<dbReference type="SMART" id="SM00267">
    <property type="entry name" value="GGDEF"/>
    <property type="match status" value="1"/>
</dbReference>
<dbReference type="PANTHER" id="PTHR33121">
    <property type="entry name" value="CYCLIC DI-GMP PHOSPHODIESTERASE PDEF"/>
    <property type="match status" value="1"/>
</dbReference>
<dbReference type="PROSITE" id="PS50883">
    <property type="entry name" value="EAL"/>
    <property type="match status" value="1"/>
</dbReference>
<sequence length="640" mass="68332">MTGDEHQADALTPAHTAPDSAIMTITDAVRLSAVPTGESTTLWDLAEPAWVLDATTACADLDRRLRSAPAHRCSSVVVLDHRGGRVGSIQRQRFEHALGGPFGFGRALLARRSLAEVTDFDARVLPAEAGVGEGLAVVFERPAHRRTDDLVLRREATDPAGADAGRTGDGTRWRVLPVAVLMEAAAGRMAWHASRDPLTGLFNRGAFFAQLQRMIDTVPGDLESRGPGTGPAQVRVGVVFVDLDRLKTVNDTLGHDAGDALIRSVAARLRTAARPRDVVARLGGDEFAVACLVHARDEQEATRTLHAIATRHLHAVRTPDARLDPSARSSASVGAALSVPLPQPVGADTLLREADTAMYAAKQAGGDRVSTTGTVGDDGGATAERVAPSLQRALDRDELVLHYQPIVDARTRHVLSVEALVRWQHPDRGLLGAAEVLDRAHAERLEVALDRWVLRTALAQLRTWETTRRADGNRAPSLINVNVSPASLSRPDLAESVLGAVRDGAARPEQLRLELPETASLSTMEVAGPQLRRLAGAGVALVFDDMGAGASSLRNLSTIPVAGMKIDRSFVAGMLTRQGDRAVVEMLTNLAVGLGLRITAEGVEDAAQEQELRRLGVTALQGYHIAHPRAADDLPWAADR</sequence>
<keyword evidence="4" id="KW-1185">Reference proteome</keyword>
<dbReference type="HOGENOM" id="CLU_000445_70_50_11"/>
<protein>
    <submittedName>
        <fullName evidence="3">Diguanylate cyclase/phosphodiesterase</fullName>
    </submittedName>
</protein>
<dbReference type="Pfam" id="PF00563">
    <property type="entry name" value="EAL"/>
    <property type="match status" value="1"/>
</dbReference>
<dbReference type="Gene3D" id="3.30.70.270">
    <property type="match status" value="1"/>
</dbReference>
<dbReference type="PROSITE" id="PS50887">
    <property type="entry name" value="GGDEF"/>
    <property type="match status" value="1"/>
</dbReference>
<dbReference type="Gene3D" id="3.20.20.450">
    <property type="entry name" value="EAL domain"/>
    <property type="match status" value="1"/>
</dbReference>
<dbReference type="Proteomes" id="UP000001116">
    <property type="component" value="Chromosome"/>
</dbReference>
<dbReference type="eggNOG" id="COG5001">
    <property type="taxonomic scope" value="Bacteria"/>
</dbReference>
<dbReference type="InterPro" id="IPR035919">
    <property type="entry name" value="EAL_sf"/>
</dbReference>
<gene>
    <name evidence="3" type="ordered locus">Krad_2022</name>
</gene>
<dbReference type="STRING" id="266940.Krad_2022"/>
<dbReference type="KEGG" id="kra:Krad_2022"/>
<dbReference type="InterPro" id="IPR029787">
    <property type="entry name" value="Nucleotide_cyclase"/>
</dbReference>
<dbReference type="NCBIfam" id="TIGR00254">
    <property type="entry name" value="GGDEF"/>
    <property type="match status" value="1"/>
</dbReference>
<evidence type="ECO:0000259" key="2">
    <source>
        <dbReference type="PROSITE" id="PS50887"/>
    </source>
</evidence>
<reference evidence="4" key="1">
    <citation type="journal article" date="2008" name="PLoS ONE">
        <title>Survival in nuclear waste, extreme resistance, and potential applications gleaned from the genome sequence of Kineococcus radiotolerans SRS30216.</title>
        <authorList>
            <person name="Bagwell C.E."/>
            <person name="Bhat S."/>
            <person name="Hawkins G.M."/>
            <person name="Smith B.W."/>
            <person name="Biswas T."/>
            <person name="Hoover T.R."/>
            <person name="Saunders E."/>
            <person name="Han C.S."/>
            <person name="Tsodikov O.V."/>
            <person name="Shimkets L.J."/>
        </authorList>
    </citation>
    <scope>NUCLEOTIDE SEQUENCE [LARGE SCALE GENOMIC DNA]</scope>
    <source>
        <strain evidence="4">ATCC BAA-149 / DSM 14245 / SRS30216</strain>
    </source>
</reference>
<proteinExistence type="predicted"/>
<accession>A6W9L8</accession>
<dbReference type="GO" id="GO:0071111">
    <property type="term" value="F:cyclic-guanylate-specific phosphodiesterase activity"/>
    <property type="evidence" value="ECO:0007669"/>
    <property type="project" value="InterPro"/>
</dbReference>
<dbReference type="EMBL" id="CP000750">
    <property type="protein sequence ID" value="ABS03507.1"/>
    <property type="molecule type" value="Genomic_DNA"/>
</dbReference>
<evidence type="ECO:0000313" key="4">
    <source>
        <dbReference type="Proteomes" id="UP000001116"/>
    </source>
</evidence>
<organism evidence="3 4">
    <name type="scientific">Kineococcus radiotolerans (strain ATCC BAA-149 / DSM 14245 / SRS30216)</name>
    <dbReference type="NCBI Taxonomy" id="266940"/>
    <lineage>
        <taxon>Bacteria</taxon>
        <taxon>Bacillati</taxon>
        <taxon>Actinomycetota</taxon>
        <taxon>Actinomycetes</taxon>
        <taxon>Kineosporiales</taxon>
        <taxon>Kineosporiaceae</taxon>
        <taxon>Kineococcus</taxon>
    </lineage>
</organism>
<dbReference type="SUPFAM" id="SSF55073">
    <property type="entry name" value="Nucleotide cyclase"/>
    <property type="match status" value="1"/>
</dbReference>
<dbReference type="InterPro" id="IPR043128">
    <property type="entry name" value="Rev_trsase/Diguanyl_cyclase"/>
</dbReference>
<dbReference type="CDD" id="cd01949">
    <property type="entry name" value="GGDEF"/>
    <property type="match status" value="1"/>
</dbReference>
<dbReference type="InterPro" id="IPR050706">
    <property type="entry name" value="Cyclic-di-GMP_PDE-like"/>
</dbReference>
<name>A6W9L8_KINRD</name>
<dbReference type="InterPro" id="IPR001633">
    <property type="entry name" value="EAL_dom"/>
</dbReference>
<dbReference type="InterPro" id="IPR000160">
    <property type="entry name" value="GGDEF_dom"/>
</dbReference>
<dbReference type="AlphaFoldDB" id="A6W9L8"/>
<dbReference type="CDD" id="cd01948">
    <property type="entry name" value="EAL"/>
    <property type="match status" value="1"/>
</dbReference>
<feature type="domain" description="EAL" evidence="1">
    <location>
        <begin position="383"/>
        <end position="640"/>
    </location>
</feature>
<feature type="domain" description="GGDEF" evidence="2">
    <location>
        <begin position="234"/>
        <end position="374"/>
    </location>
</feature>